<evidence type="ECO:0000256" key="6">
    <source>
        <dbReference type="ARBA" id="ARBA00022989"/>
    </source>
</evidence>
<dbReference type="InterPro" id="IPR036014">
    <property type="entry name" value="TCB1D9/TCB1D9B_PH-GRAM1"/>
</dbReference>
<protein>
    <recommendedName>
        <fullName evidence="9">TBC1 domain family member 9B</fullName>
    </recommendedName>
</protein>
<feature type="domain" description="EF-hand" evidence="12">
    <location>
        <begin position="887"/>
        <end position="915"/>
    </location>
</feature>
<keyword evidence="6" id="KW-1133">Transmembrane helix</keyword>
<dbReference type="PANTHER" id="PTHR47666:SF5">
    <property type="entry name" value="TBC1 DOMAIN FAMILY MEMBER 9B"/>
    <property type="match status" value="1"/>
</dbReference>
<evidence type="ECO:0000313" key="14">
    <source>
        <dbReference type="Proteomes" id="UP000291020"/>
    </source>
</evidence>
<dbReference type="SMART" id="SM00164">
    <property type="entry name" value="TBC"/>
    <property type="match status" value="1"/>
</dbReference>
<dbReference type="PANTHER" id="PTHR47666">
    <property type="entry name" value="PROTEIN VASCULAR ASSOCIATED DEATH 1, CHLOROPLASTIC"/>
    <property type="match status" value="1"/>
</dbReference>
<dbReference type="Gene3D" id="1.10.238.10">
    <property type="entry name" value="EF-hand"/>
    <property type="match status" value="1"/>
</dbReference>
<dbReference type="Gene3D" id="1.10.10.750">
    <property type="entry name" value="Ypt/Rab-GAP domain of gyp1p, domain 1"/>
    <property type="match status" value="1"/>
</dbReference>
<organism evidence="13 14">
    <name type="scientific">Gopherus agassizii</name>
    <name type="common">Agassiz's desert tortoise</name>
    <dbReference type="NCBI Taxonomy" id="38772"/>
    <lineage>
        <taxon>Eukaryota</taxon>
        <taxon>Metazoa</taxon>
        <taxon>Chordata</taxon>
        <taxon>Craniata</taxon>
        <taxon>Vertebrata</taxon>
        <taxon>Euteleostomi</taxon>
        <taxon>Archelosauria</taxon>
        <taxon>Testudinata</taxon>
        <taxon>Testudines</taxon>
        <taxon>Cryptodira</taxon>
        <taxon>Durocryptodira</taxon>
        <taxon>Testudinoidea</taxon>
        <taxon>Testudinidae</taxon>
        <taxon>Gopherus</taxon>
    </lineage>
</organism>
<comment type="function">
    <text evidence="8">May act as a GTPase-activating protein for Rab family protein(s).</text>
</comment>
<dbReference type="FunFam" id="1.10.472.80:FF:000033">
    <property type="entry name" value="TBC1 domain family member 9B isoform X1"/>
    <property type="match status" value="1"/>
</dbReference>
<sequence length="1258" mass="142807">MWLGPEEVLLANALWVTERANPFFLLQRRRGHGKGGGLTGLLVGTLDVVLDSSARVAPYRILHQTQDSQICWAVACGSSRKEITKHWEWLENNLLQTLSIFDNEDDITTFVKGKIHGIIAEENKNQQPQGEEDPGKFKEAELKMRKQFGMPEVEKLVNYYSCSYWKGRVPRQGWLYLTVNHLCFYSFLLGKEVTLVVQWVDVTQLEKNATLLFPECIKVSTRDSELYFSMFLNINETFKLMEQLANIAMRQLLDNEGFLEDKSLPKPSKPLKNISALKRDLDARAKSDWYRATFRLPKDERLDGHTDCTLWTPFNKMHIPGQMFVSSNYICFASKAEEACHLIIPLREVAVVEKADSSSVLPRPLSISTKSKMTFLFANLKDRDFLVQRISDFLQRTPSKKSDGSGRKWKGSFNDTGCEEFPELSSCSPPTVSPTSTLTNQFVSFCAGEVPTASQGLLKLFRRDSEELLGPKGAKEKMKEESWNIHFFEYGRGMCMYRTAKTRELVLKGIPENLRGELWLLFSGAWNEMVTLPGYYAELVEKSMGKYSLATEEIERDLHRSMPEHPAFQNELGIAALRRVLTAYAFRNPTIGYCQAMNIVTSVLLLYCNEEEAFWLLVALCERMLPDYYNSRVVGALVDQGIFEELTRDYLPQLSEKMQELGVISTISLSWFLTLFLSVMPFESAVVIVDCFFYEGIKLILQVSLAILDANMEKLLNCCDEGEAMTVLGRYLDNVINRQSISPPIPHLHALLTSGDEPPLEIDIFELIRTSYEKFSNLRADDIEQMRFKQRLKVIQSLEDTAKRSVVRAISGDIGFSMEELEELYMVFKAKHLTSCYWGSSRTAAAHRDQNLPYLEQYRIDLEQFRELFDSLTLWSCGLHTPVLAGRMFRLLDENRDSLINFKEFVTGMSGMYHGDLTEKLKLLYKLHLPPALISEEAESALEATSYFTEDISTEVSPFVSELDFFLHCESQEAATQEDRGERNEDSKEKEEKGTSPQDYRYYLRMWAKEKYSKKETIKDLPKMNQEQFIELCKTLYNMFSEDPVEQELYHAIATVASLLLRIGEVGKKFSNRPVKKTDDCKANNSQDDVSEEESPISEHSQNSAVEQQPQAEPGDPASGNIQAGKTQLEKQTPGVGDGGEGPGSPIQLLSDDETKDDMSMSSYSMVSTGSLQCEDIADDTVLVGCEASSSAARYGSTIDTDWSISFEQVLASMLTETALVNYFEKKVDIGLKIKEQKKVERQFSSSSDYDLSSSVSG</sequence>
<keyword evidence="7" id="KW-0472">Membrane</keyword>
<proteinExistence type="predicted"/>
<comment type="subcellular location">
    <subcellularLocation>
        <location evidence="1">Membrane</location>
        <topology evidence="1">Single-pass membrane protein</topology>
    </subcellularLocation>
</comment>
<dbReference type="FunFam" id="2.30.29.30:FF:000041">
    <property type="entry name" value="TBC1 domain family member 9 isoform X1"/>
    <property type="match status" value="1"/>
</dbReference>
<keyword evidence="2" id="KW-0343">GTPase activation</keyword>
<keyword evidence="4" id="KW-0812">Transmembrane</keyword>
<dbReference type="GO" id="GO:0016020">
    <property type="term" value="C:membrane"/>
    <property type="evidence" value="ECO:0007669"/>
    <property type="project" value="UniProtKB-SubCell"/>
</dbReference>
<dbReference type="FunFam" id="1.10.8.270:FF:000002">
    <property type="entry name" value="TBC1 domain family member 9B"/>
    <property type="match status" value="1"/>
</dbReference>
<dbReference type="InterPro" id="IPR004182">
    <property type="entry name" value="GRAM"/>
</dbReference>
<dbReference type="STRING" id="38772.ENSGAGP00000026605"/>
<dbReference type="Pfam" id="PF02893">
    <property type="entry name" value="GRAM"/>
    <property type="match status" value="2"/>
</dbReference>
<dbReference type="InterPro" id="IPR011992">
    <property type="entry name" value="EF-hand-dom_pair"/>
</dbReference>
<name>A0A452IFE7_9SAUR</name>
<dbReference type="AlphaFoldDB" id="A0A452IFE7"/>
<dbReference type="Proteomes" id="UP000291020">
    <property type="component" value="Unassembled WGS sequence"/>
</dbReference>
<feature type="domain" description="Rab-GAP TBC" evidence="11">
    <location>
        <begin position="509"/>
        <end position="696"/>
    </location>
</feature>
<evidence type="ECO:0000256" key="10">
    <source>
        <dbReference type="SAM" id="MobiDB-lite"/>
    </source>
</evidence>
<dbReference type="PROSITE" id="PS50086">
    <property type="entry name" value="TBC_RABGAP"/>
    <property type="match status" value="1"/>
</dbReference>
<evidence type="ECO:0000256" key="1">
    <source>
        <dbReference type="ARBA" id="ARBA00004167"/>
    </source>
</evidence>
<dbReference type="SMART" id="SM00568">
    <property type="entry name" value="GRAM"/>
    <property type="match status" value="2"/>
</dbReference>
<evidence type="ECO:0000256" key="8">
    <source>
        <dbReference type="ARBA" id="ARBA00043879"/>
    </source>
</evidence>
<dbReference type="CDD" id="cd13351">
    <property type="entry name" value="PH-GRAM1_TCB1D9_TCB1D9B"/>
    <property type="match status" value="1"/>
</dbReference>
<dbReference type="FunFam" id="1.10.238.10:FF:000130">
    <property type="entry name" value="TBC1 domain family member 9B isoform X1"/>
    <property type="match status" value="1"/>
</dbReference>
<dbReference type="InterPro" id="IPR035969">
    <property type="entry name" value="Rab-GAP_TBC_sf"/>
</dbReference>
<evidence type="ECO:0000256" key="5">
    <source>
        <dbReference type="ARBA" id="ARBA00022737"/>
    </source>
</evidence>
<reference evidence="13" key="2">
    <citation type="submission" date="2025-08" db="UniProtKB">
        <authorList>
            <consortium name="Ensembl"/>
        </authorList>
    </citation>
    <scope>IDENTIFICATION</scope>
</reference>
<evidence type="ECO:0000256" key="2">
    <source>
        <dbReference type="ARBA" id="ARBA00022468"/>
    </source>
</evidence>
<dbReference type="PROSITE" id="PS50222">
    <property type="entry name" value="EF_HAND_2"/>
    <property type="match status" value="1"/>
</dbReference>
<dbReference type="GO" id="GO:0003008">
    <property type="term" value="P:system process"/>
    <property type="evidence" value="ECO:0007669"/>
    <property type="project" value="UniProtKB-ARBA"/>
</dbReference>
<dbReference type="InterPro" id="IPR036017">
    <property type="entry name" value="TCB1D9/TCB1D9B_PH-GRAM2"/>
</dbReference>
<feature type="region of interest" description="Disordered" evidence="10">
    <location>
        <begin position="1072"/>
        <end position="1163"/>
    </location>
</feature>
<dbReference type="InterPro" id="IPR000195">
    <property type="entry name" value="Rab-GAP-TBC_dom"/>
</dbReference>
<evidence type="ECO:0000256" key="4">
    <source>
        <dbReference type="ARBA" id="ARBA00022692"/>
    </source>
</evidence>
<dbReference type="Gene3D" id="2.30.29.30">
    <property type="entry name" value="Pleckstrin-homology domain (PH domain)/Phosphotyrosine-binding domain (PTB)"/>
    <property type="match status" value="2"/>
</dbReference>
<dbReference type="CDD" id="cd13354">
    <property type="entry name" value="PH-GRAM2_TCB1D9_TCB1D9B"/>
    <property type="match status" value="1"/>
</dbReference>
<feature type="compositionally biased region" description="Polar residues" evidence="10">
    <location>
        <begin position="1098"/>
        <end position="1111"/>
    </location>
</feature>
<keyword evidence="5" id="KW-0677">Repeat</keyword>
<evidence type="ECO:0000259" key="11">
    <source>
        <dbReference type="PROSITE" id="PS50086"/>
    </source>
</evidence>
<keyword evidence="14" id="KW-1185">Reference proteome</keyword>
<dbReference type="GO" id="GO:0005096">
    <property type="term" value="F:GTPase activator activity"/>
    <property type="evidence" value="ECO:0007669"/>
    <property type="project" value="UniProtKB-KW"/>
</dbReference>
<reference evidence="14" key="1">
    <citation type="journal article" date="2017" name="PLoS ONE">
        <title>The Agassiz's desert tortoise genome provides a resource for the conservation of a threatened species.</title>
        <authorList>
            <person name="Tollis M."/>
            <person name="DeNardo D.F."/>
            <person name="Cornelius J.A."/>
            <person name="Dolby G.A."/>
            <person name="Edwards T."/>
            <person name="Henen B.T."/>
            <person name="Karl A.E."/>
            <person name="Murphy R.W."/>
            <person name="Kusumi K."/>
        </authorList>
    </citation>
    <scope>NUCLEOTIDE SEQUENCE [LARGE SCALE GENOMIC DNA]</scope>
</reference>
<accession>A0A452IFE7</accession>
<keyword evidence="3" id="KW-0597">Phosphoprotein</keyword>
<evidence type="ECO:0000256" key="3">
    <source>
        <dbReference type="ARBA" id="ARBA00022553"/>
    </source>
</evidence>
<feature type="region of interest" description="Disordered" evidence="10">
    <location>
        <begin position="974"/>
        <end position="996"/>
    </location>
</feature>
<evidence type="ECO:0000256" key="7">
    <source>
        <dbReference type="ARBA" id="ARBA00023136"/>
    </source>
</evidence>
<dbReference type="InterPro" id="IPR002048">
    <property type="entry name" value="EF_hand_dom"/>
</dbReference>
<dbReference type="InterPro" id="IPR011993">
    <property type="entry name" value="PH-like_dom_sf"/>
</dbReference>
<feature type="compositionally biased region" description="Basic and acidic residues" evidence="10">
    <location>
        <begin position="974"/>
        <end position="994"/>
    </location>
</feature>
<dbReference type="GO" id="GO:0005509">
    <property type="term" value="F:calcium ion binding"/>
    <property type="evidence" value="ECO:0007669"/>
    <property type="project" value="InterPro"/>
</dbReference>
<dbReference type="SUPFAM" id="SSF47473">
    <property type="entry name" value="EF-hand"/>
    <property type="match status" value="1"/>
</dbReference>
<evidence type="ECO:0000259" key="12">
    <source>
        <dbReference type="PROSITE" id="PS50222"/>
    </source>
</evidence>
<dbReference type="Gene3D" id="1.10.8.270">
    <property type="entry name" value="putative rabgap domain of human tbc1 domain family member 14 like domains"/>
    <property type="match status" value="1"/>
</dbReference>
<dbReference type="Gene3D" id="1.10.472.80">
    <property type="entry name" value="Ypt/Rab-GAP domain of gyp1p, domain 3"/>
    <property type="match status" value="1"/>
</dbReference>
<reference evidence="13" key="3">
    <citation type="submission" date="2025-09" db="UniProtKB">
        <authorList>
            <consortium name="Ensembl"/>
        </authorList>
    </citation>
    <scope>IDENTIFICATION</scope>
</reference>
<evidence type="ECO:0000256" key="9">
    <source>
        <dbReference type="ARBA" id="ARBA00067403"/>
    </source>
</evidence>
<dbReference type="SUPFAM" id="SSF47923">
    <property type="entry name" value="Ypt/Rab-GAP domain of gyp1p"/>
    <property type="match status" value="2"/>
</dbReference>
<dbReference type="Ensembl" id="ENSGAGT00000030243.1">
    <property type="protein sequence ID" value="ENSGAGP00000026605.1"/>
    <property type="gene ID" value="ENSGAGG00000019373.1"/>
</dbReference>
<dbReference type="Pfam" id="PF00566">
    <property type="entry name" value="RabGAP-TBC"/>
    <property type="match status" value="1"/>
</dbReference>
<evidence type="ECO:0000313" key="13">
    <source>
        <dbReference type="Ensembl" id="ENSGAGP00000026605.1"/>
    </source>
</evidence>
<dbReference type="FunFam" id="2.30.29.30:FF:000013">
    <property type="entry name" value="Putative TBC1 domain family member 8B"/>
    <property type="match status" value="1"/>
</dbReference>